<feature type="coiled-coil region" evidence="7">
    <location>
        <begin position="29"/>
        <end position="56"/>
    </location>
</feature>
<evidence type="ECO:0000256" key="2">
    <source>
        <dbReference type="ARBA" id="ARBA00009008"/>
    </source>
</evidence>
<evidence type="ECO:0000256" key="1">
    <source>
        <dbReference type="ARBA" id="ARBA00004496"/>
    </source>
</evidence>
<dbReference type="PANTHER" id="PTHR35794:SF2">
    <property type="entry name" value="CELL DIVISION PROTEIN DIVIVA"/>
    <property type="match status" value="1"/>
</dbReference>
<accession>A0ABW4BRE8</accession>
<feature type="region of interest" description="Disordered" evidence="8">
    <location>
        <begin position="216"/>
        <end position="314"/>
    </location>
</feature>
<evidence type="ECO:0000256" key="7">
    <source>
        <dbReference type="SAM" id="Coils"/>
    </source>
</evidence>
<evidence type="ECO:0000256" key="4">
    <source>
        <dbReference type="ARBA" id="ARBA00022618"/>
    </source>
</evidence>
<evidence type="ECO:0000256" key="8">
    <source>
        <dbReference type="SAM" id="MobiDB-lite"/>
    </source>
</evidence>
<sequence>MTLQPDDIRNKTFETKFRGLDPDAVKPFLTEIASELGELQEKNQQLTQSLKESQERVAYFTDLKDALNQSIIVAQNAADRVKNNAQHEADVIKSDADKQAKQLLTEATDRSNQILQDASERARHLTIETDDLKKNTRVFHQRLQVLLESQLAMIKTPEWQALLGQADQGTANVGALLAQQQEPVASDQTGTPTVSAALAQNDDDATLPEHDVMAATEEDSEVETTKADTSEAPAAPVAVPSAADINLTSPTPTEPTADSEVTSESDPAAATPEDESPVFQHRGNNQLVQPENITSTDDQNNYDGVTIVFPDENE</sequence>
<comment type="similarity">
    <text evidence="2">Belongs to the DivIVA family.</text>
</comment>
<keyword evidence="6" id="KW-0131">Cell cycle</keyword>
<comment type="caution">
    <text evidence="9">The sequence shown here is derived from an EMBL/GenBank/DDBJ whole genome shotgun (WGS) entry which is preliminary data.</text>
</comment>
<keyword evidence="10" id="KW-1185">Reference proteome</keyword>
<evidence type="ECO:0000313" key="10">
    <source>
        <dbReference type="Proteomes" id="UP001597191"/>
    </source>
</evidence>
<dbReference type="Pfam" id="PF05103">
    <property type="entry name" value="DivIVA"/>
    <property type="match status" value="1"/>
</dbReference>
<keyword evidence="3" id="KW-0963">Cytoplasm</keyword>
<protein>
    <submittedName>
        <fullName evidence="9">DivIVA domain-containing protein</fullName>
    </submittedName>
</protein>
<keyword evidence="5 7" id="KW-0175">Coiled coil</keyword>
<organism evidence="9 10">
    <name type="scientific">Lapidilactobacillus gannanensis</name>
    <dbReference type="NCBI Taxonomy" id="2486002"/>
    <lineage>
        <taxon>Bacteria</taxon>
        <taxon>Bacillati</taxon>
        <taxon>Bacillota</taxon>
        <taxon>Bacilli</taxon>
        <taxon>Lactobacillales</taxon>
        <taxon>Lactobacillaceae</taxon>
        <taxon>Lapidilactobacillus</taxon>
    </lineage>
</organism>
<dbReference type="Proteomes" id="UP001597191">
    <property type="component" value="Unassembled WGS sequence"/>
</dbReference>
<keyword evidence="4" id="KW-0132">Cell division</keyword>
<feature type="compositionally biased region" description="Polar residues" evidence="8">
    <location>
        <begin position="282"/>
        <end position="303"/>
    </location>
</feature>
<evidence type="ECO:0000256" key="6">
    <source>
        <dbReference type="ARBA" id="ARBA00023306"/>
    </source>
</evidence>
<dbReference type="RefSeq" id="WP_125648982.1">
    <property type="nucleotide sequence ID" value="NZ_JBHTOH010000092.1"/>
</dbReference>
<dbReference type="Gene3D" id="6.10.250.660">
    <property type="match status" value="1"/>
</dbReference>
<name>A0ABW4BRE8_9LACO</name>
<feature type="compositionally biased region" description="Polar residues" evidence="8">
    <location>
        <begin position="246"/>
        <end position="265"/>
    </location>
</feature>
<comment type="subcellular location">
    <subcellularLocation>
        <location evidence="1">Cytoplasm</location>
    </subcellularLocation>
</comment>
<reference evidence="10" key="1">
    <citation type="journal article" date="2019" name="Int. J. Syst. Evol. Microbiol.">
        <title>The Global Catalogue of Microorganisms (GCM) 10K type strain sequencing project: providing services to taxonomists for standard genome sequencing and annotation.</title>
        <authorList>
            <consortium name="The Broad Institute Genomics Platform"/>
            <consortium name="The Broad Institute Genome Sequencing Center for Infectious Disease"/>
            <person name="Wu L."/>
            <person name="Ma J."/>
        </authorList>
    </citation>
    <scope>NUCLEOTIDE SEQUENCE [LARGE SCALE GENOMIC DNA]</scope>
    <source>
        <strain evidence="10">CCM 8937</strain>
    </source>
</reference>
<dbReference type="EMBL" id="JBHTOH010000092">
    <property type="protein sequence ID" value="MFD1412027.1"/>
    <property type="molecule type" value="Genomic_DNA"/>
</dbReference>
<gene>
    <name evidence="9" type="ORF">ACFQ4R_10600</name>
</gene>
<dbReference type="InterPro" id="IPR019933">
    <property type="entry name" value="DivIVA_domain"/>
</dbReference>
<proteinExistence type="inferred from homology"/>
<dbReference type="InterPro" id="IPR007793">
    <property type="entry name" value="DivIVA_fam"/>
</dbReference>
<evidence type="ECO:0000256" key="3">
    <source>
        <dbReference type="ARBA" id="ARBA00022490"/>
    </source>
</evidence>
<dbReference type="PANTHER" id="PTHR35794">
    <property type="entry name" value="CELL DIVISION PROTEIN DIVIVA"/>
    <property type="match status" value="1"/>
</dbReference>
<dbReference type="NCBIfam" id="TIGR03544">
    <property type="entry name" value="DivI1A_domain"/>
    <property type="match status" value="1"/>
</dbReference>
<evidence type="ECO:0000313" key="9">
    <source>
        <dbReference type="EMBL" id="MFD1412027.1"/>
    </source>
</evidence>
<feature type="compositionally biased region" description="Low complexity" evidence="8">
    <location>
        <begin position="232"/>
        <end position="243"/>
    </location>
</feature>
<evidence type="ECO:0000256" key="5">
    <source>
        <dbReference type="ARBA" id="ARBA00023054"/>
    </source>
</evidence>